<dbReference type="InterPro" id="IPR009040">
    <property type="entry name" value="Ferritin-like_diiron"/>
</dbReference>
<comment type="caution">
    <text evidence="8">The sequence shown here is derived from an EMBL/GenBank/DDBJ whole genome shotgun (WGS) entry which is preliminary data.</text>
</comment>
<accession>A0ABS6G1I7</accession>
<dbReference type="PANTHER" id="PTHR43865">
    <property type="entry name" value="RUBRERYTHRIN-RELATED"/>
    <property type="match status" value="1"/>
</dbReference>
<feature type="domain" description="Ferritin-like diiron" evidence="7">
    <location>
        <begin position="3"/>
        <end position="151"/>
    </location>
</feature>
<evidence type="ECO:0000256" key="4">
    <source>
        <dbReference type="ARBA" id="ARBA00022982"/>
    </source>
</evidence>
<keyword evidence="9" id="KW-1185">Reference proteome</keyword>
<dbReference type="Pfam" id="PF02915">
    <property type="entry name" value="Rubrerythrin"/>
    <property type="match status" value="1"/>
</dbReference>
<dbReference type="CDD" id="cd00729">
    <property type="entry name" value="rubredoxin_SM"/>
    <property type="match status" value="1"/>
</dbReference>
<evidence type="ECO:0000256" key="5">
    <source>
        <dbReference type="ARBA" id="ARBA00023004"/>
    </source>
</evidence>
<organism evidence="8 9">
    <name type="scientific">Alkaliphilus flagellatus</name>
    <dbReference type="NCBI Taxonomy" id="2841507"/>
    <lineage>
        <taxon>Bacteria</taxon>
        <taxon>Bacillati</taxon>
        <taxon>Bacillota</taxon>
        <taxon>Clostridia</taxon>
        <taxon>Peptostreptococcales</taxon>
        <taxon>Natronincolaceae</taxon>
        <taxon>Alkaliphilus</taxon>
    </lineage>
</organism>
<dbReference type="CDD" id="cd01041">
    <property type="entry name" value="Rubrerythrin"/>
    <property type="match status" value="1"/>
</dbReference>
<evidence type="ECO:0000313" key="9">
    <source>
        <dbReference type="Proteomes" id="UP000779508"/>
    </source>
</evidence>
<dbReference type="Proteomes" id="UP000779508">
    <property type="component" value="Unassembled WGS sequence"/>
</dbReference>
<evidence type="ECO:0000259" key="6">
    <source>
        <dbReference type="PROSITE" id="PS50903"/>
    </source>
</evidence>
<evidence type="ECO:0000256" key="2">
    <source>
        <dbReference type="ARBA" id="ARBA00022448"/>
    </source>
</evidence>
<proteinExistence type="predicted"/>
<dbReference type="PROSITE" id="PS50905">
    <property type="entry name" value="FERRITIN_LIKE"/>
    <property type="match status" value="1"/>
</dbReference>
<protein>
    <submittedName>
        <fullName evidence="8">Rubrerythrin family protein</fullName>
    </submittedName>
</protein>
<dbReference type="PROSITE" id="PS50903">
    <property type="entry name" value="RUBREDOXIN_LIKE"/>
    <property type="match status" value="1"/>
</dbReference>
<evidence type="ECO:0000259" key="7">
    <source>
        <dbReference type="PROSITE" id="PS50905"/>
    </source>
</evidence>
<dbReference type="PANTHER" id="PTHR43865:SF1">
    <property type="entry name" value="RUBRERYTHRIN-RELATED"/>
    <property type="match status" value="1"/>
</dbReference>
<name>A0ABS6G1I7_9FIRM</name>
<dbReference type="InterPro" id="IPR003251">
    <property type="entry name" value="Rr_diiron-bd_dom"/>
</dbReference>
<feature type="domain" description="Rubredoxin-like" evidence="6">
    <location>
        <begin position="158"/>
        <end position="192"/>
    </location>
</feature>
<evidence type="ECO:0000256" key="3">
    <source>
        <dbReference type="ARBA" id="ARBA00022723"/>
    </source>
</evidence>
<comment type="cofactor">
    <cofactor evidence="1">
        <name>Fe(3+)</name>
        <dbReference type="ChEBI" id="CHEBI:29034"/>
    </cofactor>
</comment>
<dbReference type="InterPro" id="IPR048574">
    <property type="entry name" value="RUBY_RBDX"/>
</dbReference>
<dbReference type="Pfam" id="PF21349">
    <property type="entry name" value="RUBY_RBDX"/>
    <property type="match status" value="1"/>
</dbReference>
<dbReference type="EMBL" id="JAHLQK010000003">
    <property type="protein sequence ID" value="MBU5676341.1"/>
    <property type="molecule type" value="Genomic_DNA"/>
</dbReference>
<dbReference type="InterPro" id="IPR024934">
    <property type="entry name" value="Rubredoxin-like_dom"/>
</dbReference>
<keyword evidence="3" id="KW-0479">Metal-binding</keyword>
<keyword evidence="5" id="KW-0408">Iron</keyword>
<dbReference type="InterPro" id="IPR052364">
    <property type="entry name" value="Rubrerythrin"/>
</dbReference>
<evidence type="ECO:0000313" key="8">
    <source>
        <dbReference type="EMBL" id="MBU5676341.1"/>
    </source>
</evidence>
<reference evidence="8 9" key="1">
    <citation type="submission" date="2021-06" db="EMBL/GenBank/DDBJ databases">
        <authorList>
            <person name="Sun Q."/>
            <person name="Li D."/>
        </authorList>
    </citation>
    <scope>NUCLEOTIDE SEQUENCE [LARGE SCALE GENOMIC DNA]</scope>
    <source>
        <strain evidence="8 9">MSJ-5</strain>
    </source>
</reference>
<dbReference type="NCBIfam" id="NF045767">
    <property type="entry name" value="RuberyRbr"/>
    <property type="match status" value="1"/>
</dbReference>
<keyword evidence="2" id="KW-0813">Transport</keyword>
<sequence>MKSLKGTKTAENLLKAFAGESQARNRYTYYASQAKKEGYVQISNLFTETADNEKEHAKRFYKFLKEDTQINGECLEITASFPAALGDTKFNLKAAAEGENEEWTELYPEFANIADEEGFPEVAVAFRKIAEVEKHHEARYLKLLENIEKDQVFKKEEKTSWKCNNCGYVHEGESAPELCPACIHPQGHFEVLAENY</sequence>
<gene>
    <name evidence="8" type="ORF">KQI88_07920</name>
</gene>
<evidence type="ECO:0000256" key="1">
    <source>
        <dbReference type="ARBA" id="ARBA00001965"/>
    </source>
</evidence>
<keyword evidence="4" id="KW-0249">Electron transport</keyword>
<dbReference type="RefSeq" id="WP_216416042.1">
    <property type="nucleotide sequence ID" value="NZ_JAHLQK010000003.1"/>
</dbReference>